<name>A0A8S9J598_BRACR</name>
<organism evidence="1">
    <name type="scientific">Brassica cretica</name>
    <name type="common">Mustard</name>
    <dbReference type="NCBI Taxonomy" id="69181"/>
    <lineage>
        <taxon>Eukaryota</taxon>
        <taxon>Viridiplantae</taxon>
        <taxon>Streptophyta</taxon>
        <taxon>Embryophyta</taxon>
        <taxon>Tracheophyta</taxon>
        <taxon>Spermatophyta</taxon>
        <taxon>Magnoliopsida</taxon>
        <taxon>eudicotyledons</taxon>
        <taxon>Gunneridae</taxon>
        <taxon>Pentapetalae</taxon>
        <taxon>rosids</taxon>
        <taxon>malvids</taxon>
        <taxon>Brassicales</taxon>
        <taxon>Brassicaceae</taxon>
        <taxon>Brassiceae</taxon>
        <taxon>Brassica</taxon>
    </lineage>
</organism>
<sequence>MRLDCYCWFCNGKVQWGGLPDQKIDGVELNSFETWSLEHFSLEKEWCHCRHCYQCYEGPSLPILYGEWKSSLVGIHYPSRGCQWSIMSG</sequence>
<gene>
    <name evidence="1" type="ORF">F2Q70_00000591</name>
</gene>
<accession>A0A8S9J598</accession>
<proteinExistence type="predicted"/>
<dbReference type="AlphaFoldDB" id="A0A8S9J598"/>
<protein>
    <submittedName>
        <fullName evidence="1">Uncharacterized protein</fullName>
    </submittedName>
</protein>
<comment type="caution">
    <text evidence="1">The sequence shown here is derived from an EMBL/GenBank/DDBJ whole genome shotgun (WGS) entry which is preliminary data.</text>
</comment>
<evidence type="ECO:0000313" key="1">
    <source>
        <dbReference type="EMBL" id="KAF2576436.1"/>
    </source>
</evidence>
<dbReference type="EMBL" id="QGKY02001015">
    <property type="protein sequence ID" value="KAF2576436.1"/>
    <property type="molecule type" value="Genomic_DNA"/>
</dbReference>
<reference evidence="1" key="1">
    <citation type="submission" date="2019-12" db="EMBL/GenBank/DDBJ databases">
        <title>Genome sequencing and annotation of Brassica cretica.</title>
        <authorList>
            <person name="Studholme D.J."/>
            <person name="Sarris P.F."/>
        </authorList>
    </citation>
    <scope>NUCLEOTIDE SEQUENCE</scope>
    <source>
        <strain evidence="1">PFS-102/07</strain>
        <tissue evidence="1">Leaf</tissue>
    </source>
</reference>